<sequence length="141" mass="16528">SYTVAKKIEVIQWHRENGKNVHQTSRHFKLDRKRIREWDKNFEKLLQQNYGKGKLRRKLSNGTPVFSESVDDTLFDFFERERTAGRAVSNRLLSEESSGTLLSWRQRPKIRSQPAGGMSAPCEEHVCQLCERPPESFLNHQ</sequence>
<evidence type="ECO:0000313" key="2">
    <source>
        <dbReference type="EMBL" id="JAT91529.1"/>
    </source>
</evidence>
<protein>
    <recommendedName>
        <fullName evidence="1">Insertion element IS150 protein InsJ-like helix-turn-helix domain-containing protein</fullName>
    </recommendedName>
</protein>
<accession>A0A1E1WWW9</accession>
<evidence type="ECO:0000259" key="1">
    <source>
        <dbReference type="Pfam" id="PF13518"/>
    </source>
</evidence>
<dbReference type="Pfam" id="PF13518">
    <property type="entry name" value="HTH_28"/>
    <property type="match status" value="1"/>
</dbReference>
<feature type="non-terminal residue" evidence="2">
    <location>
        <position position="1"/>
    </location>
</feature>
<proteinExistence type="evidence at transcript level"/>
<dbReference type="EMBL" id="GFAC01007659">
    <property type="protein sequence ID" value="JAT91529.1"/>
    <property type="molecule type" value="mRNA"/>
</dbReference>
<dbReference type="InterPro" id="IPR010921">
    <property type="entry name" value="Trp_repressor/repl_initiator"/>
</dbReference>
<feature type="domain" description="Insertion element IS150 protein InsJ-like helix-turn-helix" evidence="1">
    <location>
        <begin position="6"/>
        <end position="44"/>
    </location>
</feature>
<dbReference type="AlphaFoldDB" id="A0A1E1WWW9"/>
<dbReference type="GO" id="GO:0043565">
    <property type="term" value="F:sequence-specific DNA binding"/>
    <property type="evidence" value="ECO:0007669"/>
    <property type="project" value="InterPro"/>
</dbReference>
<dbReference type="InterPro" id="IPR055247">
    <property type="entry name" value="InsJ-like_HTH"/>
</dbReference>
<name>A0A1E1WWW9_9ACAR</name>
<dbReference type="SUPFAM" id="SSF48295">
    <property type="entry name" value="TrpR-like"/>
    <property type="match status" value="1"/>
</dbReference>
<reference evidence="2" key="1">
    <citation type="journal article" date="2017" name="Front. Cell. Infect. Microbiol.">
        <title>The Distinct Transcriptional Response of the Midgut of Amblyomma sculptum and Amblyomma aureolatum Ticks to Rickettsia rickettsii Correlates to Their Differences in Susceptibility to Infection.</title>
        <authorList>
            <person name="Martins L.A."/>
            <person name="Galletti M.F.B.M."/>
            <person name="Ribeiro J.M."/>
            <person name="Fujita A."/>
            <person name="Costa F.B."/>
            <person name="Labruna M.B."/>
            <person name="Daffre S."/>
            <person name="Fogaca A.C."/>
        </authorList>
    </citation>
    <scope>NUCLEOTIDE SEQUENCE</scope>
</reference>
<organism evidence="2">
    <name type="scientific">Amblyomma aureolatum</name>
    <dbReference type="NCBI Taxonomy" id="187763"/>
    <lineage>
        <taxon>Eukaryota</taxon>
        <taxon>Metazoa</taxon>
        <taxon>Ecdysozoa</taxon>
        <taxon>Arthropoda</taxon>
        <taxon>Chelicerata</taxon>
        <taxon>Arachnida</taxon>
        <taxon>Acari</taxon>
        <taxon>Parasitiformes</taxon>
        <taxon>Ixodida</taxon>
        <taxon>Ixodoidea</taxon>
        <taxon>Ixodidae</taxon>
        <taxon>Amblyomminae</taxon>
        <taxon>Amblyomma</taxon>
    </lineage>
</organism>